<keyword evidence="1" id="KW-0812">Transmembrane</keyword>
<name>A0ABD2N0X0_9CUCU</name>
<reference evidence="2 3" key="1">
    <citation type="journal article" date="2021" name="BMC Biol.">
        <title>Horizontally acquired antibacterial genes associated with adaptive radiation of ladybird beetles.</title>
        <authorList>
            <person name="Li H.S."/>
            <person name="Tang X.F."/>
            <person name="Huang Y.H."/>
            <person name="Xu Z.Y."/>
            <person name="Chen M.L."/>
            <person name="Du X.Y."/>
            <person name="Qiu B.Y."/>
            <person name="Chen P.T."/>
            <person name="Zhang W."/>
            <person name="Slipinski A."/>
            <person name="Escalona H.E."/>
            <person name="Waterhouse R.M."/>
            <person name="Zwick A."/>
            <person name="Pang H."/>
        </authorList>
    </citation>
    <scope>NUCLEOTIDE SEQUENCE [LARGE SCALE GENOMIC DNA]</scope>
    <source>
        <strain evidence="2">SYSU2018</strain>
    </source>
</reference>
<evidence type="ECO:0000256" key="1">
    <source>
        <dbReference type="SAM" id="Phobius"/>
    </source>
</evidence>
<keyword evidence="3" id="KW-1185">Reference proteome</keyword>
<keyword evidence="1" id="KW-1133">Transmembrane helix</keyword>
<gene>
    <name evidence="2" type="ORF">HHI36_013826</name>
</gene>
<proteinExistence type="predicted"/>
<keyword evidence="1" id="KW-0472">Membrane</keyword>
<sequence length="143" mass="16101">MVLWESAKLNIGKTQLMKISCSIHTNYNPPTFQDITLKTKNTSKILDIYIGSRIDWRVHVEAVPNTLTLQVISGIVGLAASLSYYYASGFIPQKRHITNLLGKGIQLLIGQIVNSYLRCFAASLFSLQTYYRCTASRIFHQSV</sequence>
<dbReference type="EMBL" id="JABFTP020000062">
    <property type="protein sequence ID" value="KAL3272346.1"/>
    <property type="molecule type" value="Genomic_DNA"/>
</dbReference>
<evidence type="ECO:0000313" key="3">
    <source>
        <dbReference type="Proteomes" id="UP001516400"/>
    </source>
</evidence>
<dbReference type="Proteomes" id="UP001516400">
    <property type="component" value="Unassembled WGS sequence"/>
</dbReference>
<comment type="caution">
    <text evidence="2">The sequence shown here is derived from an EMBL/GenBank/DDBJ whole genome shotgun (WGS) entry which is preliminary data.</text>
</comment>
<accession>A0ABD2N0X0</accession>
<organism evidence="2 3">
    <name type="scientific">Cryptolaemus montrouzieri</name>
    <dbReference type="NCBI Taxonomy" id="559131"/>
    <lineage>
        <taxon>Eukaryota</taxon>
        <taxon>Metazoa</taxon>
        <taxon>Ecdysozoa</taxon>
        <taxon>Arthropoda</taxon>
        <taxon>Hexapoda</taxon>
        <taxon>Insecta</taxon>
        <taxon>Pterygota</taxon>
        <taxon>Neoptera</taxon>
        <taxon>Endopterygota</taxon>
        <taxon>Coleoptera</taxon>
        <taxon>Polyphaga</taxon>
        <taxon>Cucujiformia</taxon>
        <taxon>Coccinelloidea</taxon>
        <taxon>Coccinellidae</taxon>
        <taxon>Scymninae</taxon>
        <taxon>Scymnini</taxon>
        <taxon>Cryptolaemus</taxon>
    </lineage>
</organism>
<dbReference type="AlphaFoldDB" id="A0ABD2N0X0"/>
<feature type="transmembrane region" description="Helical" evidence="1">
    <location>
        <begin position="67"/>
        <end position="87"/>
    </location>
</feature>
<protein>
    <submittedName>
        <fullName evidence="2">Uncharacterized protein</fullName>
    </submittedName>
</protein>
<evidence type="ECO:0000313" key="2">
    <source>
        <dbReference type="EMBL" id="KAL3272346.1"/>
    </source>
</evidence>